<reference evidence="1 2" key="1">
    <citation type="submission" date="2016-10" db="EMBL/GenBank/DDBJ databases">
        <authorList>
            <person name="Varghese N."/>
            <person name="Submissions S."/>
        </authorList>
    </citation>
    <scope>NUCLEOTIDE SEQUENCE [LARGE SCALE GENOMIC DNA]</scope>
    <source>
        <strain evidence="1 2">CGMCC 1.12102</strain>
    </source>
</reference>
<accession>A0A1G4YG15</accession>
<dbReference type="InterPro" id="IPR051159">
    <property type="entry name" value="Hexapeptide_acetyltransf"/>
</dbReference>
<dbReference type="Pfam" id="PF14602">
    <property type="entry name" value="Hexapep_2"/>
    <property type="match status" value="1"/>
</dbReference>
<dbReference type="PANTHER" id="PTHR23416">
    <property type="entry name" value="SIALIC ACID SYNTHASE-RELATED"/>
    <property type="match status" value="1"/>
</dbReference>
<dbReference type="AlphaFoldDB" id="A0A1G4YG15"/>
<dbReference type="Proteomes" id="UP000183569">
    <property type="component" value="Unassembled WGS sequence"/>
</dbReference>
<dbReference type="EMBL" id="FMUI01000007">
    <property type="protein sequence ID" value="SCX52436.1"/>
    <property type="molecule type" value="Genomic_DNA"/>
</dbReference>
<proteinExistence type="predicted"/>
<dbReference type="InterPro" id="IPR011004">
    <property type="entry name" value="Trimer_LpxA-like_sf"/>
</dbReference>
<dbReference type="GO" id="GO:0016740">
    <property type="term" value="F:transferase activity"/>
    <property type="evidence" value="ECO:0007669"/>
    <property type="project" value="UniProtKB-KW"/>
</dbReference>
<protein>
    <submittedName>
        <fullName evidence="1">Lipopolysaccharide O-acetyltransferase</fullName>
    </submittedName>
</protein>
<comment type="caution">
    <text evidence="1">The sequence shown here is derived from an EMBL/GenBank/DDBJ whole genome shotgun (WGS) entry which is preliminary data.</text>
</comment>
<name>A0A1G4YG15_9ENTR</name>
<dbReference type="SUPFAM" id="SSF51161">
    <property type="entry name" value="Trimeric LpxA-like enzymes"/>
    <property type="match status" value="1"/>
</dbReference>
<dbReference type="PANTHER" id="PTHR23416:SF78">
    <property type="entry name" value="LIPOPOLYSACCHARIDE BIOSYNTHESIS O-ACETYL TRANSFERASE WBBJ-RELATED"/>
    <property type="match status" value="1"/>
</dbReference>
<dbReference type="Gene3D" id="2.160.10.10">
    <property type="entry name" value="Hexapeptide repeat proteins"/>
    <property type="match status" value="1"/>
</dbReference>
<dbReference type="InterPro" id="IPR001451">
    <property type="entry name" value="Hexapep"/>
</dbReference>
<gene>
    <name evidence="1" type="ORF">SAMN02927897_02683</name>
</gene>
<sequence length="186" mass="20212">MANERLLMIFLRVFYLPYNRMRNCYYSIALGTKKLRVGRSISLRGTRNIMLGSNVSLGNQTWIDAIGSGTITIGNDVAFSQNVHIAAASQIIIGDGCLIGSDVLITDHDHSFDIDMLSVYPKNRPLKVKGDTTLGRNVWLGDNVKILSGVTLGDNIVVAANSVVTKSFPENVVLAGNPAVVVKHLK</sequence>
<keyword evidence="1" id="KW-0808">Transferase</keyword>
<organism evidence="1 2">
    <name type="scientific">Kosakonia sacchari</name>
    <dbReference type="NCBI Taxonomy" id="1158459"/>
    <lineage>
        <taxon>Bacteria</taxon>
        <taxon>Pseudomonadati</taxon>
        <taxon>Pseudomonadota</taxon>
        <taxon>Gammaproteobacteria</taxon>
        <taxon>Enterobacterales</taxon>
        <taxon>Enterobacteriaceae</taxon>
        <taxon>Kosakonia</taxon>
    </lineage>
</organism>
<evidence type="ECO:0000313" key="2">
    <source>
        <dbReference type="Proteomes" id="UP000183569"/>
    </source>
</evidence>
<dbReference type="Pfam" id="PF00132">
    <property type="entry name" value="Hexapep"/>
    <property type="match status" value="1"/>
</dbReference>
<dbReference type="CDD" id="cd04647">
    <property type="entry name" value="LbH_MAT_like"/>
    <property type="match status" value="1"/>
</dbReference>
<evidence type="ECO:0000313" key="1">
    <source>
        <dbReference type="EMBL" id="SCX52436.1"/>
    </source>
</evidence>